<gene>
    <name evidence="3" type="ORF">SAMN05216418_1912</name>
</gene>
<evidence type="ECO:0000313" key="4">
    <source>
        <dbReference type="Proteomes" id="UP000183203"/>
    </source>
</evidence>
<dbReference type="STRING" id="993073.AS029_08245"/>
<evidence type="ECO:0000256" key="1">
    <source>
        <dbReference type="SAM" id="Phobius"/>
    </source>
</evidence>
<reference evidence="3 4" key="1">
    <citation type="submission" date="2016-09" db="EMBL/GenBank/DDBJ databases">
        <authorList>
            <person name="Capua I."/>
            <person name="De Benedictis P."/>
            <person name="Joannis T."/>
            <person name="Lombin L.H."/>
            <person name="Cattoli G."/>
        </authorList>
    </citation>
    <scope>NUCLEOTIDE SEQUENCE [LARGE SCALE GENOMIC DNA]</scope>
    <source>
        <strain evidence="3 4">NIO-1002</strain>
    </source>
</reference>
<feature type="transmembrane region" description="Helical" evidence="1">
    <location>
        <begin position="63"/>
        <end position="86"/>
    </location>
</feature>
<keyword evidence="1" id="KW-0812">Transmembrane</keyword>
<dbReference type="Pfam" id="PF13559">
    <property type="entry name" value="DUF4129"/>
    <property type="match status" value="1"/>
</dbReference>
<dbReference type="EMBL" id="FMYG01000004">
    <property type="protein sequence ID" value="SDC28126.1"/>
    <property type="molecule type" value="Genomic_DNA"/>
</dbReference>
<feature type="domain" description="Protein-glutamine gamma-glutamyltransferase-like C-terminal" evidence="2">
    <location>
        <begin position="134"/>
        <end position="203"/>
    </location>
</feature>
<dbReference type="OrthoDB" id="3389322at2"/>
<dbReference type="InterPro" id="IPR025403">
    <property type="entry name" value="TgpA-like_C"/>
</dbReference>
<organism evidence="3 4">
    <name type="scientific">Microbacterium enclense</name>
    <dbReference type="NCBI Taxonomy" id="993073"/>
    <lineage>
        <taxon>Bacteria</taxon>
        <taxon>Bacillati</taxon>
        <taxon>Actinomycetota</taxon>
        <taxon>Actinomycetes</taxon>
        <taxon>Micrococcales</taxon>
        <taxon>Microbacteriaceae</taxon>
        <taxon>Microbacterium</taxon>
    </lineage>
</organism>
<proteinExistence type="predicted"/>
<dbReference type="Proteomes" id="UP000183203">
    <property type="component" value="Unassembled WGS sequence"/>
</dbReference>
<dbReference type="RefSeq" id="WP_058232122.1">
    <property type="nucleotide sequence ID" value="NZ_FMYG01000004.1"/>
</dbReference>
<sequence>MTLPTLATALPLLPDPDQAREWAERELADPAYEAAEPTIIDRIAQAVGRFLGDLLRVPDTAGWGPSALIVLAIVVAALIVVGLLIWGRPRLARRAAPAAHALFDDDDARSADELRADAARAAARADWDEAIVLRFRAVARGLTERGLVDPPPGATVRAFCRDAAASLPPLALSLEAAAEIFDDVRYLRRPGTAEHYRSVADLDDQAVRTRPTPAVTA</sequence>
<keyword evidence="1" id="KW-0472">Membrane</keyword>
<evidence type="ECO:0000313" key="3">
    <source>
        <dbReference type="EMBL" id="SDC28126.1"/>
    </source>
</evidence>
<dbReference type="AlphaFoldDB" id="A0A1G6KCT6"/>
<evidence type="ECO:0000259" key="2">
    <source>
        <dbReference type="Pfam" id="PF13559"/>
    </source>
</evidence>
<protein>
    <recommendedName>
        <fullName evidence="2">Protein-glutamine gamma-glutamyltransferase-like C-terminal domain-containing protein</fullName>
    </recommendedName>
</protein>
<name>A0A1G6KCT6_9MICO</name>
<accession>A0A1G6KCT6</accession>
<keyword evidence="1" id="KW-1133">Transmembrane helix</keyword>